<gene>
    <name evidence="2" type="ORF">M0R45_016080</name>
</gene>
<proteinExistence type="predicted"/>
<evidence type="ECO:0000313" key="2">
    <source>
        <dbReference type="EMBL" id="KAK9939384.1"/>
    </source>
</evidence>
<evidence type="ECO:0000313" key="3">
    <source>
        <dbReference type="Proteomes" id="UP001457282"/>
    </source>
</evidence>
<feature type="region of interest" description="Disordered" evidence="1">
    <location>
        <begin position="56"/>
        <end position="97"/>
    </location>
</feature>
<dbReference type="Proteomes" id="UP001457282">
    <property type="component" value="Unassembled WGS sequence"/>
</dbReference>
<name>A0AAW1XS33_RUBAR</name>
<reference evidence="2 3" key="1">
    <citation type="journal article" date="2023" name="G3 (Bethesda)">
        <title>A chromosome-length genome assembly and annotation of blackberry (Rubus argutus, cv. 'Hillquist').</title>
        <authorList>
            <person name="Bruna T."/>
            <person name="Aryal R."/>
            <person name="Dudchenko O."/>
            <person name="Sargent D.J."/>
            <person name="Mead D."/>
            <person name="Buti M."/>
            <person name="Cavallini A."/>
            <person name="Hytonen T."/>
            <person name="Andres J."/>
            <person name="Pham M."/>
            <person name="Weisz D."/>
            <person name="Mascagni F."/>
            <person name="Usai G."/>
            <person name="Natali L."/>
            <person name="Bassil N."/>
            <person name="Fernandez G.E."/>
            <person name="Lomsadze A."/>
            <person name="Armour M."/>
            <person name="Olukolu B."/>
            <person name="Poorten T."/>
            <person name="Britton C."/>
            <person name="Davik J."/>
            <person name="Ashrafi H."/>
            <person name="Aiden E.L."/>
            <person name="Borodovsky M."/>
            <person name="Worthington M."/>
        </authorList>
    </citation>
    <scope>NUCLEOTIDE SEQUENCE [LARGE SCALE GENOMIC DNA]</scope>
    <source>
        <strain evidence="2">PI 553951</strain>
    </source>
</reference>
<evidence type="ECO:0000256" key="1">
    <source>
        <dbReference type="SAM" id="MobiDB-lite"/>
    </source>
</evidence>
<comment type="caution">
    <text evidence="2">The sequence shown here is derived from an EMBL/GenBank/DDBJ whole genome shotgun (WGS) entry which is preliminary data.</text>
</comment>
<sequence length="97" mass="10634">MKGREQTAEIKEKKDGPAAITVAVNPETQITSPASQPTPPSSPCSIYLRHSNPCSTQDVAMKPSSNRTSLFSPCVPHRSHRPHSRRSPLHHRDRASA</sequence>
<accession>A0AAW1XS33</accession>
<feature type="compositionally biased region" description="Polar residues" evidence="1">
    <location>
        <begin position="56"/>
        <end position="71"/>
    </location>
</feature>
<feature type="compositionally biased region" description="Basic residues" evidence="1">
    <location>
        <begin position="77"/>
        <end position="97"/>
    </location>
</feature>
<organism evidence="2 3">
    <name type="scientific">Rubus argutus</name>
    <name type="common">Southern blackberry</name>
    <dbReference type="NCBI Taxonomy" id="59490"/>
    <lineage>
        <taxon>Eukaryota</taxon>
        <taxon>Viridiplantae</taxon>
        <taxon>Streptophyta</taxon>
        <taxon>Embryophyta</taxon>
        <taxon>Tracheophyta</taxon>
        <taxon>Spermatophyta</taxon>
        <taxon>Magnoliopsida</taxon>
        <taxon>eudicotyledons</taxon>
        <taxon>Gunneridae</taxon>
        <taxon>Pentapetalae</taxon>
        <taxon>rosids</taxon>
        <taxon>fabids</taxon>
        <taxon>Rosales</taxon>
        <taxon>Rosaceae</taxon>
        <taxon>Rosoideae</taxon>
        <taxon>Rosoideae incertae sedis</taxon>
        <taxon>Rubus</taxon>
    </lineage>
</organism>
<feature type="compositionally biased region" description="Basic and acidic residues" evidence="1">
    <location>
        <begin position="1"/>
        <end position="16"/>
    </location>
</feature>
<feature type="region of interest" description="Disordered" evidence="1">
    <location>
        <begin position="1"/>
        <end position="20"/>
    </location>
</feature>
<protein>
    <submittedName>
        <fullName evidence="2">Uncharacterized protein</fullName>
    </submittedName>
</protein>
<dbReference type="EMBL" id="JBEDUW010000003">
    <property type="protein sequence ID" value="KAK9939384.1"/>
    <property type="molecule type" value="Genomic_DNA"/>
</dbReference>
<keyword evidence="3" id="KW-1185">Reference proteome</keyword>
<dbReference type="AlphaFoldDB" id="A0AAW1XS33"/>